<dbReference type="InterPro" id="IPR042230">
    <property type="entry name" value="CusF_sf"/>
</dbReference>
<dbReference type="EMBL" id="WIEZ01000038">
    <property type="protein sequence ID" value="NKM50263.1"/>
    <property type="molecule type" value="Genomic_DNA"/>
</dbReference>
<sequence>MKTAMIKISVAALLSASVAFGALAQEFTKGVVNKVDAKANKVTIKHEDLKSLDMPAMTMVFRVEDPALLERLKEGSQIEFVAERVNGKLTVTEVK</sequence>
<dbReference type="InterPro" id="IPR021647">
    <property type="entry name" value="CusF_Ec"/>
</dbReference>
<feature type="signal peptide" evidence="1">
    <location>
        <begin position="1"/>
        <end position="24"/>
    </location>
</feature>
<comment type="caution">
    <text evidence="2">The sequence shown here is derived from an EMBL/GenBank/DDBJ whole genome shotgun (WGS) entry which is preliminary data.</text>
</comment>
<dbReference type="AlphaFoldDB" id="A0A8I2KJ69"/>
<evidence type="ECO:0000313" key="2">
    <source>
        <dbReference type="EMBL" id="NKM50263.1"/>
    </source>
</evidence>
<gene>
    <name evidence="2" type="ORF">GFL91_36255</name>
</gene>
<evidence type="ECO:0000256" key="1">
    <source>
        <dbReference type="SAM" id="SignalP"/>
    </source>
</evidence>
<dbReference type="RefSeq" id="WP_131622755.1">
    <property type="nucleotide sequence ID" value="NZ_SJMF01000016.1"/>
</dbReference>
<name>A0A8I2KJ69_RHILV</name>
<proteinExistence type="predicted"/>
<feature type="chain" id="PRO_5034380823" description="Copper-binding protein" evidence="1">
    <location>
        <begin position="25"/>
        <end position="95"/>
    </location>
</feature>
<reference evidence="2" key="1">
    <citation type="submission" date="2019-10" db="EMBL/GenBank/DDBJ databases">
        <title>Rhizobium leguminosarum symbiovar viciae collection.</title>
        <authorList>
            <person name="Boivin S."/>
            <person name="Lepetit M."/>
        </authorList>
    </citation>
    <scope>NUCLEOTIDE SEQUENCE</scope>
    <source>
        <strain evidence="2">L143</strain>
    </source>
</reference>
<dbReference type="Pfam" id="PF11604">
    <property type="entry name" value="CusF_Ec"/>
    <property type="match status" value="1"/>
</dbReference>
<keyword evidence="1" id="KW-0732">Signal</keyword>
<dbReference type="Proteomes" id="UP000662259">
    <property type="component" value="Unassembled WGS sequence"/>
</dbReference>
<accession>A0A8I2KJ69</accession>
<dbReference type="Gene3D" id="2.40.50.320">
    <property type="entry name" value="Copper binding periplasmic protein CusF"/>
    <property type="match status" value="1"/>
</dbReference>
<protein>
    <recommendedName>
        <fullName evidence="4">Copper-binding protein</fullName>
    </recommendedName>
</protein>
<evidence type="ECO:0000313" key="3">
    <source>
        <dbReference type="Proteomes" id="UP000662259"/>
    </source>
</evidence>
<evidence type="ECO:0008006" key="4">
    <source>
        <dbReference type="Google" id="ProtNLM"/>
    </source>
</evidence>
<organism evidence="2 3">
    <name type="scientific">Rhizobium leguminosarum bv. viciae</name>
    <dbReference type="NCBI Taxonomy" id="387"/>
    <lineage>
        <taxon>Bacteria</taxon>
        <taxon>Pseudomonadati</taxon>
        <taxon>Pseudomonadota</taxon>
        <taxon>Alphaproteobacteria</taxon>
        <taxon>Hyphomicrobiales</taxon>
        <taxon>Rhizobiaceae</taxon>
        <taxon>Rhizobium/Agrobacterium group</taxon>
        <taxon>Rhizobium</taxon>
    </lineage>
</organism>